<comment type="cofactor">
    <cofactor evidence="1 7">
        <name>Fe(2+)</name>
        <dbReference type="ChEBI" id="CHEBI:29033"/>
    </cofactor>
</comment>
<keyword evidence="3 7" id="KW-0479">Metal-binding</keyword>
<evidence type="ECO:0000256" key="2">
    <source>
        <dbReference type="ARBA" id="ARBA00009712"/>
    </source>
</evidence>
<keyword evidence="6" id="KW-0503">Monooxygenase</keyword>
<dbReference type="SUPFAM" id="SSF56534">
    <property type="entry name" value="Aromatic aminoacid monoxygenases, catalytic and oligomerization domains"/>
    <property type="match status" value="1"/>
</dbReference>
<dbReference type="PANTHER" id="PTHR11473">
    <property type="entry name" value="AROMATIC AMINO ACID HYDROXYLASE"/>
    <property type="match status" value="1"/>
</dbReference>
<evidence type="ECO:0000256" key="5">
    <source>
        <dbReference type="ARBA" id="ARBA00023004"/>
    </source>
</evidence>
<dbReference type="PROSITE" id="PS51410">
    <property type="entry name" value="BH4_AAA_HYDROXYL_2"/>
    <property type="match status" value="1"/>
</dbReference>
<name>A0A7X0ILU5_9ACTN</name>
<evidence type="ECO:0000313" key="9">
    <source>
        <dbReference type="EMBL" id="MBB6476112.1"/>
    </source>
</evidence>
<dbReference type="AlphaFoldDB" id="A0A7X0ILU5"/>
<keyword evidence="5 7" id="KW-0408">Iron</keyword>
<evidence type="ECO:0000256" key="4">
    <source>
        <dbReference type="ARBA" id="ARBA00023002"/>
    </source>
</evidence>
<sequence length="301" mass="33316">MFEEAQYFAPVATGEDGSVVVQLATSHPGFADSAYRERRNAIAALALNHVPGEPIPAVEYTAEEHQVWVLVARELAIKHRTYAATEYLRGCERLGLPKDRIPQLQEVGDLLAPLTGFRYLPAAGLVPLREFYGVLADGLFHSTQYIRHHSVPFYTPEPDVVHEVIGHANALASDRFARLYRLAGNAARRVETTEALEFVSKVFWFTLEFGVLAEDGVDKAYGAGILSSYGEIEEFRGMDILPLDLTVMGTTTYDITKYQDVLFRAESLDHLEDVVGAFWDTCDDDTIARMVAEGAGARSSV</sequence>
<feature type="binding site" evidence="7">
    <location>
        <position position="162"/>
    </location>
    <ligand>
        <name>Fe cation</name>
        <dbReference type="ChEBI" id="CHEBI:24875"/>
    </ligand>
</feature>
<dbReference type="RefSeq" id="WP_184985928.1">
    <property type="nucleotide sequence ID" value="NZ_BAAALO010000124.1"/>
</dbReference>
<reference evidence="9 10" key="1">
    <citation type="submission" date="2020-08" db="EMBL/GenBank/DDBJ databases">
        <title>Sequencing the genomes of 1000 actinobacteria strains.</title>
        <authorList>
            <person name="Klenk H.-P."/>
        </authorList>
    </citation>
    <scope>NUCLEOTIDE SEQUENCE [LARGE SCALE GENOMIC DNA]</scope>
    <source>
        <strain evidence="9 10">DSM 44936</strain>
    </source>
</reference>
<dbReference type="PRINTS" id="PR00372">
    <property type="entry name" value="FYWHYDRXLASE"/>
</dbReference>
<dbReference type="InterPro" id="IPR019774">
    <property type="entry name" value="Aromatic-AA_hydroxylase_C"/>
</dbReference>
<dbReference type="GO" id="GO:0005506">
    <property type="term" value="F:iron ion binding"/>
    <property type="evidence" value="ECO:0007669"/>
    <property type="project" value="InterPro"/>
</dbReference>
<evidence type="ECO:0000313" key="10">
    <source>
        <dbReference type="Proteomes" id="UP000555564"/>
    </source>
</evidence>
<comment type="caution">
    <text evidence="9">The sequence shown here is derived from an EMBL/GenBank/DDBJ whole genome shotgun (WGS) entry which is preliminary data.</text>
</comment>
<proteinExistence type="inferred from homology"/>
<evidence type="ECO:0000259" key="8">
    <source>
        <dbReference type="PROSITE" id="PS51410"/>
    </source>
</evidence>
<protein>
    <submittedName>
        <fullName evidence="9">Phenylalanine-4-hydroxylase</fullName>
        <ecNumber evidence="9">1.14.16.1</ecNumber>
    </submittedName>
</protein>
<comment type="similarity">
    <text evidence="2">Belongs to the biopterin-dependent aromatic amino acid hydroxylase family.</text>
</comment>
<dbReference type="PANTHER" id="PTHR11473:SF24">
    <property type="entry name" value="PHENYLALANINE-4-HYDROXYLASE"/>
    <property type="match status" value="1"/>
</dbReference>
<dbReference type="Pfam" id="PF00351">
    <property type="entry name" value="Biopterin_H"/>
    <property type="match status" value="1"/>
</dbReference>
<dbReference type="InterPro" id="IPR036329">
    <property type="entry name" value="Aro-AA_hydroxylase_C_sf"/>
</dbReference>
<dbReference type="Gene3D" id="1.10.800.10">
    <property type="entry name" value="Aromatic amino acid hydroxylase"/>
    <property type="match status" value="1"/>
</dbReference>
<dbReference type="GO" id="GO:0004505">
    <property type="term" value="F:phenylalanine 4-monooxygenase activity"/>
    <property type="evidence" value="ECO:0007669"/>
    <property type="project" value="UniProtKB-EC"/>
</dbReference>
<dbReference type="EMBL" id="JACHIU010000001">
    <property type="protein sequence ID" value="MBB6476112.1"/>
    <property type="molecule type" value="Genomic_DNA"/>
</dbReference>
<dbReference type="CDD" id="cd00361">
    <property type="entry name" value="arom_aa_hydroxylase"/>
    <property type="match status" value="1"/>
</dbReference>
<dbReference type="Proteomes" id="UP000555564">
    <property type="component" value="Unassembled WGS sequence"/>
</dbReference>
<dbReference type="InterPro" id="IPR001273">
    <property type="entry name" value="ArAA_hydroxylase"/>
</dbReference>
<organism evidence="9 10">
    <name type="scientific">Sphaerisporangium rubeum</name>
    <dbReference type="NCBI Taxonomy" id="321317"/>
    <lineage>
        <taxon>Bacteria</taxon>
        <taxon>Bacillati</taxon>
        <taxon>Actinomycetota</taxon>
        <taxon>Actinomycetes</taxon>
        <taxon>Streptosporangiales</taxon>
        <taxon>Streptosporangiaceae</taxon>
        <taxon>Sphaerisporangium</taxon>
    </lineage>
</organism>
<feature type="binding site" evidence="7">
    <location>
        <position position="208"/>
    </location>
    <ligand>
        <name>Fe cation</name>
        <dbReference type="ChEBI" id="CHEBI:24875"/>
    </ligand>
</feature>
<feature type="domain" description="Biopterin-dependent aromatic amino acid hydroxylase family profile" evidence="8">
    <location>
        <begin position="1"/>
        <end position="301"/>
    </location>
</feature>
<feature type="binding site" evidence="7">
    <location>
        <position position="167"/>
    </location>
    <ligand>
        <name>Fe cation</name>
        <dbReference type="ChEBI" id="CHEBI:24875"/>
    </ligand>
</feature>
<evidence type="ECO:0000256" key="6">
    <source>
        <dbReference type="ARBA" id="ARBA00023033"/>
    </source>
</evidence>
<evidence type="ECO:0000256" key="3">
    <source>
        <dbReference type="ARBA" id="ARBA00022723"/>
    </source>
</evidence>
<keyword evidence="4 9" id="KW-0560">Oxidoreductase</keyword>
<accession>A0A7X0ILU5</accession>
<evidence type="ECO:0000256" key="7">
    <source>
        <dbReference type="PIRSR" id="PIRSR601273-2"/>
    </source>
</evidence>
<gene>
    <name evidence="9" type="ORF">BJ992_005543</name>
</gene>
<dbReference type="NCBIfam" id="NF008877">
    <property type="entry name" value="PRK11913.1-2"/>
    <property type="match status" value="1"/>
</dbReference>
<dbReference type="EC" id="1.14.16.1" evidence="9"/>
<evidence type="ECO:0000256" key="1">
    <source>
        <dbReference type="ARBA" id="ARBA00001954"/>
    </source>
</evidence>
<dbReference type="InterPro" id="IPR036951">
    <property type="entry name" value="ArAA_hydroxylase_sf"/>
</dbReference>
<keyword evidence="10" id="KW-1185">Reference proteome</keyword>